<dbReference type="EMBL" id="JBANQN010000005">
    <property type="protein sequence ID" value="KAK6789688.1"/>
    <property type="molecule type" value="Genomic_DNA"/>
</dbReference>
<evidence type="ECO:0000313" key="2">
    <source>
        <dbReference type="EMBL" id="KAK6789688.1"/>
    </source>
</evidence>
<feature type="region of interest" description="Disordered" evidence="1">
    <location>
        <begin position="97"/>
        <end position="116"/>
    </location>
</feature>
<organism evidence="2 3">
    <name type="scientific">Solanum bulbocastanum</name>
    <name type="common">Wild potato</name>
    <dbReference type="NCBI Taxonomy" id="147425"/>
    <lineage>
        <taxon>Eukaryota</taxon>
        <taxon>Viridiplantae</taxon>
        <taxon>Streptophyta</taxon>
        <taxon>Embryophyta</taxon>
        <taxon>Tracheophyta</taxon>
        <taxon>Spermatophyta</taxon>
        <taxon>Magnoliopsida</taxon>
        <taxon>eudicotyledons</taxon>
        <taxon>Gunneridae</taxon>
        <taxon>Pentapetalae</taxon>
        <taxon>asterids</taxon>
        <taxon>lamiids</taxon>
        <taxon>Solanales</taxon>
        <taxon>Solanaceae</taxon>
        <taxon>Solanoideae</taxon>
        <taxon>Solaneae</taxon>
        <taxon>Solanum</taxon>
    </lineage>
</organism>
<accession>A0AAN8YHS7</accession>
<reference evidence="2 3" key="1">
    <citation type="submission" date="2024-02" db="EMBL/GenBank/DDBJ databases">
        <title>de novo genome assembly of Solanum bulbocastanum strain 11H21.</title>
        <authorList>
            <person name="Hosaka A.J."/>
        </authorList>
    </citation>
    <scope>NUCLEOTIDE SEQUENCE [LARGE SCALE GENOMIC DNA]</scope>
    <source>
        <tissue evidence="2">Young leaves</tissue>
    </source>
</reference>
<evidence type="ECO:0008006" key="4">
    <source>
        <dbReference type="Google" id="ProtNLM"/>
    </source>
</evidence>
<proteinExistence type="predicted"/>
<evidence type="ECO:0000256" key="1">
    <source>
        <dbReference type="SAM" id="MobiDB-lite"/>
    </source>
</evidence>
<sequence length="116" mass="12578">MGQLAQSANCRTAKIESFIPDMIQAALDDDVKPLSTTIDALAPRIAMCEHDQGATEEVTTLMAAFAELKKDVDYLKSTDMCMIIGIMEILTVPEIPQTATGHGDRAKHTINLESEA</sequence>
<name>A0AAN8YHS7_SOLBU</name>
<protein>
    <recommendedName>
        <fullName evidence="4">Polyprotein protein</fullName>
    </recommendedName>
</protein>
<dbReference type="AlphaFoldDB" id="A0AAN8YHS7"/>
<keyword evidence="3" id="KW-1185">Reference proteome</keyword>
<gene>
    <name evidence="2" type="ORF">RDI58_013488</name>
</gene>
<comment type="caution">
    <text evidence="2">The sequence shown here is derived from an EMBL/GenBank/DDBJ whole genome shotgun (WGS) entry which is preliminary data.</text>
</comment>
<evidence type="ECO:0000313" key="3">
    <source>
        <dbReference type="Proteomes" id="UP001371456"/>
    </source>
</evidence>
<dbReference type="Proteomes" id="UP001371456">
    <property type="component" value="Unassembled WGS sequence"/>
</dbReference>